<gene>
    <name evidence="1" type="ORF">F1559_002820</name>
</gene>
<sequence length="626" mass="68749">MSRRLERTQAPFQLSTESSWTPAPWTSCLIAVYEANILFIEHVDVAVLASPPSLAGSMLVAVDRARRLECRVNTLPLTACELFCSAGEQLFTNAASNGCGGDQKIDTEKRASAVLVVETPFLGLALEFLTERDKNQFLTEFLQMKQVAVLQAHILQSAVRFLETTWLHHRWRALYASLWAQFGAAHSSRIPSEISARALTLEAAIERIEALYRAVLAQHLRKRLAKACQVARQRGMNVRIEGRCCVGASLVTKAWISAGWAQIQWLRAAVTPASDEKGPPMEPIPGATNRIYVCSGEDLSKTLVVRWTVRSLRTGAVIDEFQLQTKPVFIERQSLEAAMLQRWGRRPCCRVLCVRMQHSESDMNDASMLKESESYLLSLQSDEVAFYPSEVGDQRLPSAERSSRRPSLSSSAGLSAAASLLSIPYRVLYVSSDVCAPSSKPLLLIADTARGISLVLAARSFAERNVAICVLQHLSHAAERPETGPAPPPGIARFAVQAAAAAERVTASRLDSAQPTNIVQRAETVSSEADRLSVLDLDVSVASRDSFSSSHDGEVRRDGRSVELARAGWHALGRGIAGLVQSSKSFASRPSFERWRGLSRGGRSSESSQRVRSAIEYLYLQYVREG</sequence>
<dbReference type="EMBL" id="VWRR01000006">
    <property type="protein sequence ID" value="KAF6003572.1"/>
    <property type="molecule type" value="Genomic_DNA"/>
</dbReference>
<dbReference type="AlphaFoldDB" id="A0A7J7IKC5"/>
<dbReference type="Proteomes" id="UP000530660">
    <property type="component" value="Unassembled WGS sequence"/>
</dbReference>
<evidence type="ECO:0000313" key="1">
    <source>
        <dbReference type="EMBL" id="KAF6003572.1"/>
    </source>
</evidence>
<comment type="caution">
    <text evidence="1">The sequence shown here is derived from an EMBL/GenBank/DDBJ whole genome shotgun (WGS) entry which is preliminary data.</text>
</comment>
<evidence type="ECO:0000313" key="2">
    <source>
        <dbReference type="Proteomes" id="UP000530660"/>
    </source>
</evidence>
<organism evidence="1 2">
    <name type="scientific">Cyanidiococcus yangmingshanensis</name>
    <dbReference type="NCBI Taxonomy" id="2690220"/>
    <lineage>
        <taxon>Eukaryota</taxon>
        <taxon>Rhodophyta</taxon>
        <taxon>Bangiophyceae</taxon>
        <taxon>Cyanidiales</taxon>
        <taxon>Cyanidiaceae</taxon>
        <taxon>Cyanidiococcus</taxon>
    </lineage>
</organism>
<reference evidence="1 2" key="1">
    <citation type="journal article" date="2020" name="J. Phycol.">
        <title>Comparative genome analysis reveals Cyanidiococcus gen. nov., a new extremophilic red algal genus sister to Cyanidioschyzon (Cyanidioschyzonaceae, Rhodophyta).</title>
        <authorList>
            <person name="Liu S.-L."/>
            <person name="Chiang Y.-R."/>
            <person name="Yoon H.S."/>
            <person name="Fu H.-Y."/>
        </authorList>
    </citation>
    <scope>NUCLEOTIDE SEQUENCE [LARGE SCALE GENOMIC DNA]</scope>
    <source>
        <strain evidence="1 2">THAL066</strain>
    </source>
</reference>
<keyword evidence="2" id="KW-1185">Reference proteome</keyword>
<accession>A0A7J7IKC5</accession>
<protein>
    <submittedName>
        <fullName evidence="1">Uncharacterized protein</fullName>
    </submittedName>
</protein>
<proteinExistence type="predicted"/>
<name>A0A7J7IKC5_9RHOD</name>
<dbReference type="OrthoDB" id="10551659at2759"/>